<comment type="caution">
    <text evidence="1">The sequence shown here is derived from an EMBL/GenBank/DDBJ whole genome shotgun (WGS) entry which is preliminary data.</text>
</comment>
<proteinExistence type="predicted"/>
<keyword evidence="2" id="KW-1185">Reference proteome</keyword>
<reference evidence="1" key="1">
    <citation type="journal article" date="2023" name="G3 (Bethesda)">
        <title>A reference genome for the long-term kleptoplast-retaining sea slug Elysia crispata morphotype clarki.</title>
        <authorList>
            <person name="Eastman K.E."/>
            <person name="Pendleton A.L."/>
            <person name="Shaikh M.A."/>
            <person name="Suttiyut T."/>
            <person name="Ogas R."/>
            <person name="Tomko P."/>
            <person name="Gavelis G."/>
            <person name="Widhalm J.R."/>
            <person name="Wisecaver J.H."/>
        </authorList>
    </citation>
    <scope>NUCLEOTIDE SEQUENCE</scope>
    <source>
        <strain evidence="1">ECLA1</strain>
    </source>
</reference>
<evidence type="ECO:0000313" key="1">
    <source>
        <dbReference type="EMBL" id="KAK3788732.1"/>
    </source>
</evidence>
<gene>
    <name evidence="1" type="ORF">RRG08_029184</name>
</gene>
<accession>A0AAE1DZR9</accession>
<dbReference type="EMBL" id="JAWDGP010001738">
    <property type="protein sequence ID" value="KAK3788732.1"/>
    <property type="molecule type" value="Genomic_DNA"/>
</dbReference>
<dbReference type="Proteomes" id="UP001283361">
    <property type="component" value="Unassembled WGS sequence"/>
</dbReference>
<organism evidence="1 2">
    <name type="scientific">Elysia crispata</name>
    <name type="common">lettuce slug</name>
    <dbReference type="NCBI Taxonomy" id="231223"/>
    <lineage>
        <taxon>Eukaryota</taxon>
        <taxon>Metazoa</taxon>
        <taxon>Spiralia</taxon>
        <taxon>Lophotrochozoa</taxon>
        <taxon>Mollusca</taxon>
        <taxon>Gastropoda</taxon>
        <taxon>Heterobranchia</taxon>
        <taxon>Euthyneura</taxon>
        <taxon>Panpulmonata</taxon>
        <taxon>Sacoglossa</taxon>
        <taxon>Placobranchoidea</taxon>
        <taxon>Plakobranchidae</taxon>
        <taxon>Elysia</taxon>
    </lineage>
</organism>
<evidence type="ECO:0000313" key="2">
    <source>
        <dbReference type="Proteomes" id="UP001283361"/>
    </source>
</evidence>
<name>A0AAE1DZR9_9GAST</name>
<dbReference type="AlphaFoldDB" id="A0AAE1DZR9"/>
<sequence length="83" mass="9255">MTKSPSISAPPILSFWGGEYGSVTKLYRLTFRSNSSIVLFCGQLCLKSIGGQKLRDHSRLPGKPSFPYIFYDKIIKGTVRTPN</sequence>
<protein>
    <submittedName>
        <fullName evidence="1">Uncharacterized protein</fullName>
    </submittedName>
</protein>